<protein>
    <recommendedName>
        <fullName evidence="1">LysM domain-containing protein</fullName>
    </recommendedName>
</protein>
<dbReference type="EMBL" id="CP008956">
    <property type="protein sequence ID" value="QJQ01135.1"/>
    <property type="molecule type" value="Genomic_DNA"/>
</dbReference>
<reference evidence="2 3" key="1">
    <citation type="journal article" date="2012" name="J. Bacteriol.">
        <title>Genome sequence of the pathogenic Herbaspirillum seropedicae strain Os34, isolated from rice roots.</title>
        <authorList>
            <person name="Ye W."/>
            <person name="Ye S."/>
            <person name="Liu J."/>
            <person name="Chang S."/>
            <person name="Chen M."/>
            <person name="Zhu B."/>
            <person name="Guo L."/>
            <person name="An Q."/>
        </authorList>
    </citation>
    <scope>NUCLEOTIDE SEQUENCE [LARGE SCALE GENOMIC DNA]</scope>
    <source>
        <strain evidence="2 3">Os34</strain>
    </source>
</reference>
<evidence type="ECO:0000313" key="2">
    <source>
        <dbReference type="EMBL" id="QJQ01135.1"/>
    </source>
</evidence>
<gene>
    <name evidence="2" type="ORF">C798_13095</name>
</gene>
<evidence type="ECO:0000259" key="1">
    <source>
        <dbReference type="PROSITE" id="PS51782"/>
    </source>
</evidence>
<dbReference type="Pfam" id="PF19266">
    <property type="entry name" value="CIS_tube"/>
    <property type="match status" value="1"/>
</dbReference>
<dbReference type="InterPro" id="IPR045361">
    <property type="entry name" value="CIS_tube_prot_N"/>
</dbReference>
<proteinExistence type="predicted"/>
<dbReference type="Proteomes" id="UP000501648">
    <property type="component" value="Chromosome"/>
</dbReference>
<name>A0A6M3ZR54_9BURK</name>
<dbReference type="InterPro" id="IPR018392">
    <property type="entry name" value="LysM"/>
</dbReference>
<accession>A0A6M3ZR54</accession>
<evidence type="ECO:0000313" key="3">
    <source>
        <dbReference type="Proteomes" id="UP000501648"/>
    </source>
</evidence>
<dbReference type="PROSITE" id="PS51782">
    <property type="entry name" value="LYSM"/>
    <property type="match status" value="1"/>
</dbReference>
<dbReference type="RefSeq" id="WP_017453315.1">
    <property type="nucleotide sequence ID" value="NZ_CP008956.1"/>
</dbReference>
<dbReference type="AlphaFoldDB" id="A0A6M3ZR54"/>
<feature type="domain" description="LysM" evidence="1">
    <location>
        <begin position="163"/>
        <end position="210"/>
    </location>
</feature>
<organism evidence="2 3">
    <name type="scientific">Herbaspirillum rubrisubalbicans Os34</name>
    <dbReference type="NCBI Taxonomy" id="1235827"/>
    <lineage>
        <taxon>Bacteria</taxon>
        <taxon>Pseudomonadati</taxon>
        <taxon>Pseudomonadota</taxon>
        <taxon>Betaproteobacteria</taxon>
        <taxon>Burkholderiales</taxon>
        <taxon>Oxalobacteraceae</taxon>
        <taxon>Herbaspirillum</taxon>
    </lineage>
</organism>
<sequence>MTIVAYSDEKFTSKVAGASYEVMLNPDKLQHNRSIHYNEEAALDSSAPSAKYNKTNGERLSFEIIIDCTGVVDSARVNLPDEIKNLSTVIYHYNGKIHRPNFVVVNWGSLVFQGVMTSFNLSYTFFKPDGTPLRARASLEFTSYIDPATAARQADQKSPDMTHRIVISEGNSLPQIAQQIYRSSNYYIQIAQVNDLNKFRQLKPGSTIIVPPLVQGVPAATASKTA</sequence>